<evidence type="ECO:0000259" key="1">
    <source>
        <dbReference type="Pfam" id="PF00535"/>
    </source>
</evidence>
<name>A0A917FSV3_9BACL</name>
<dbReference type="InterPro" id="IPR029044">
    <property type="entry name" value="Nucleotide-diphossugar_trans"/>
</dbReference>
<comment type="caution">
    <text evidence="2">The sequence shown here is derived from an EMBL/GenBank/DDBJ whole genome shotgun (WGS) entry which is preliminary data.</text>
</comment>
<dbReference type="SUPFAM" id="SSF53448">
    <property type="entry name" value="Nucleotide-diphospho-sugar transferases"/>
    <property type="match status" value="1"/>
</dbReference>
<dbReference type="PANTHER" id="PTHR48090">
    <property type="entry name" value="UNDECAPRENYL-PHOSPHATE 4-DEOXY-4-FORMAMIDO-L-ARABINOSE TRANSFERASE-RELATED"/>
    <property type="match status" value="1"/>
</dbReference>
<keyword evidence="3" id="KW-1185">Reference proteome</keyword>
<protein>
    <recommendedName>
        <fullName evidence="1">Glycosyltransferase 2-like domain-containing protein</fullName>
    </recommendedName>
</protein>
<dbReference type="EMBL" id="BMGR01000004">
    <property type="protein sequence ID" value="GGF98725.1"/>
    <property type="molecule type" value="Genomic_DNA"/>
</dbReference>
<accession>A0A917FSV3</accession>
<proteinExistence type="predicted"/>
<reference evidence="2" key="2">
    <citation type="submission" date="2020-09" db="EMBL/GenBank/DDBJ databases">
        <authorList>
            <person name="Sun Q."/>
            <person name="Zhou Y."/>
        </authorList>
    </citation>
    <scope>NUCLEOTIDE SEQUENCE</scope>
    <source>
        <strain evidence="2">CGMCC 1.12987</strain>
    </source>
</reference>
<gene>
    <name evidence="2" type="ORF">GCM10010916_14980</name>
</gene>
<reference evidence="2" key="1">
    <citation type="journal article" date="2014" name="Int. J. Syst. Evol. Microbiol.">
        <title>Complete genome sequence of Corynebacterium casei LMG S-19264T (=DSM 44701T), isolated from a smear-ripened cheese.</title>
        <authorList>
            <consortium name="US DOE Joint Genome Institute (JGI-PGF)"/>
            <person name="Walter F."/>
            <person name="Albersmeier A."/>
            <person name="Kalinowski J."/>
            <person name="Ruckert C."/>
        </authorList>
    </citation>
    <scope>NUCLEOTIDE SEQUENCE</scope>
    <source>
        <strain evidence="2">CGMCC 1.12987</strain>
    </source>
</reference>
<dbReference type="AlphaFoldDB" id="A0A917FSV3"/>
<dbReference type="Pfam" id="PF00535">
    <property type="entry name" value="Glycos_transf_2"/>
    <property type="match status" value="1"/>
</dbReference>
<dbReference type="InterPro" id="IPR001173">
    <property type="entry name" value="Glyco_trans_2-like"/>
</dbReference>
<sequence>MYTIKNSESPKVSVIIPVMNERRTIAAVIRHAYRVHPETEVIVVANGSTDGSAELAQKIGARVIRYDHPLGHDVGRSIGAREAKGEILLFTDGDIIIPTRDLVPLIKAVNNGVDVALNKYLGPTDKQHVHSVILAKHTLNIIVSNPDLKGASMTTIPHAISRRARDLIGSEQLAIPPKAQAIALYNGLNVQGVHYVEVGKTNPRRGRRKGNDPLEQLIVGDHLEAIDWFITKSGERGNRYDLSRNRESV</sequence>
<organism evidence="2 3">
    <name type="scientific">Paenibacillus abyssi</name>
    <dbReference type="NCBI Taxonomy" id="1340531"/>
    <lineage>
        <taxon>Bacteria</taxon>
        <taxon>Bacillati</taxon>
        <taxon>Bacillota</taxon>
        <taxon>Bacilli</taxon>
        <taxon>Bacillales</taxon>
        <taxon>Paenibacillaceae</taxon>
        <taxon>Paenibacillus</taxon>
    </lineage>
</organism>
<evidence type="ECO:0000313" key="2">
    <source>
        <dbReference type="EMBL" id="GGF98725.1"/>
    </source>
</evidence>
<feature type="domain" description="Glycosyltransferase 2-like" evidence="1">
    <location>
        <begin position="13"/>
        <end position="117"/>
    </location>
</feature>
<dbReference type="PANTHER" id="PTHR48090:SF7">
    <property type="entry name" value="RFBJ PROTEIN"/>
    <property type="match status" value="1"/>
</dbReference>
<dbReference type="InterPro" id="IPR050256">
    <property type="entry name" value="Glycosyltransferase_2"/>
</dbReference>
<dbReference type="Gene3D" id="3.90.550.10">
    <property type="entry name" value="Spore Coat Polysaccharide Biosynthesis Protein SpsA, Chain A"/>
    <property type="match status" value="1"/>
</dbReference>
<dbReference type="Proteomes" id="UP000644756">
    <property type="component" value="Unassembled WGS sequence"/>
</dbReference>
<evidence type="ECO:0000313" key="3">
    <source>
        <dbReference type="Proteomes" id="UP000644756"/>
    </source>
</evidence>